<protein>
    <submittedName>
        <fullName evidence="1">Uncharacterized protein</fullName>
    </submittedName>
</protein>
<dbReference type="EMBL" id="CP090978">
    <property type="protein sequence ID" value="UJF33768.1"/>
    <property type="molecule type" value="Genomic_DNA"/>
</dbReference>
<accession>A0ABY3SIZ0</accession>
<evidence type="ECO:0000313" key="1">
    <source>
        <dbReference type="EMBL" id="UJF33768.1"/>
    </source>
</evidence>
<name>A0ABY3SIZ0_9BACL</name>
<dbReference type="RefSeq" id="WP_235120162.1">
    <property type="nucleotide sequence ID" value="NZ_CP090978.1"/>
</dbReference>
<gene>
    <name evidence="1" type="ORF">L0M14_00410</name>
</gene>
<evidence type="ECO:0000313" key="2">
    <source>
        <dbReference type="Proteomes" id="UP001649230"/>
    </source>
</evidence>
<dbReference type="Proteomes" id="UP001649230">
    <property type="component" value="Chromosome"/>
</dbReference>
<reference evidence="1 2" key="1">
    <citation type="journal article" date="2024" name="Int. J. Syst. Evol. Microbiol.">
        <title>Paenibacillus hexagrammi sp. nov., a novel bacterium isolated from the gut content of Hexagrammos agrammus.</title>
        <authorList>
            <person name="Jung H.K."/>
            <person name="Kim D.G."/>
            <person name="Zin H."/>
            <person name="Park J."/>
            <person name="Jung H."/>
            <person name="Kim Y.O."/>
            <person name="Kong H.J."/>
            <person name="Kim J.W."/>
            <person name="Kim Y.S."/>
        </authorList>
    </citation>
    <scope>NUCLEOTIDE SEQUENCE [LARGE SCALE GENOMIC DNA]</scope>
    <source>
        <strain evidence="1 2">YPD9-1</strain>
    </source>
</reference>
<proteinExistence type="predicted"/>
<sequence length="65" mass="7894">MSDTNQQQKCKHEWIIDIIYDDQSFDRHCSKCFHQQYVIAILKEGEMEEIMARLKSLRLGKNRHR</sequence>
<keyword evidence="2" id="KW-1185">Reference proteome</keyword>
<organism evidence="1 2">
    <name type="scientific">Paenibacillus hexagrammi</name>
    <dbReference type="NCBI Taxonomy" id="2908839"/>
    <lineage>
        <taxon>Bacteria</taxon>
        <taxon>Bacillati</taxon>
        <taxon>Bacillota</taxon>
        <taxon>Bacilli</taxon>
        <taxon>Bacillales</taxon>
        <taxon>Paenibacillaceae</taxon>
        <taxon>Paenibacillus</taxon>
    </lineage>
</organism>